<reference evidence="1" key="1">
    <citation type="submission" date="2023-07" db="EMBL/GenBank/DDBJ databases">
        <title>draft genome sequence of fig (Ficus carica).</title>
        <authorList>
            <person name="Takahashi T."/>
            <person name="Nishimura K."/>
        </authorList>
    </citation>
    <scope>NUCLEOTIDE SEQUENCE</scope>
</reference>
<evidence type="ECO:0000313" key="1">
    <source>
        <dbReference type="EMBL" id="GMN29217.1"/>
    </source>
</evidence>
<dbReference type="InterPro" id="IPR008686">
    <property type="entry name" value="RNA_pol_mitovir"/>
</dbReference>
<dbReference type="PANTHER" id="PTHR34456:SF9">
    <property type="entry name" value="MITOVIRUS RNA-DEPENDENT RNA POLYMERASE"/>
    <property type="match status" value="1"/>
</dbReference>
<sequence length="273" mass="31379">MSPYVSLTGSEIPRIIPAFHRKIIAGNDVERSDRIVKLYLSWFTLSKLIKVAARPSASLFESITKTTDFVSVQVYALQLKALLPHLIRTYIPWVETIPLMQGLSWRPTWKSLPNMVNRRRKASFLTSWKYPLDHLRRPDMYFNINRDHFSKVNNGGPFWETMAEAFSTLPNGQEIRKGKLASVIVGGGKRRLFIIGNYVKQCLLMPYHDWAMAVLRRIPCDGTFNQTAPLKYVRFGNDVSSFDLKSATDRFPSQILFHVMEALFGEEKPHSGR</sequence>
<dbReference type="AlphaFoldDB" id="A0AA88CTJ6"/>
<proteinExistence type="predicted"/>
<keyword evidence="2" id="KW-1185">Reference proteome</keyword>
<accession>A0AA88CTJ6</accession>
<evidence type="ECO:0000313" key="2">
    <source>
        <dbReference type="Proteomes" id="UP001187192"/>
    </source>
</evidence>
<comment type="caution">
    <text evidence="1">The sequence shown here is derived from an EMBL/GenBank/DDBJ whole genome shotgun (WGS) entry which is preliminary data.</text>
</comment>
<dbReference type="PANTHER" id="PTHR34456">
    <property type="entry name" value="MITOVIRUS RNA-DEPENDENT RNA POLYMERASE"/>
    <property type="match status" value="1"/>
</dbReference>
<dbReference type="Pfam" id="PF05919">
    <property type="entry name" value="Mitovir_RNA_pol"/>
    <property type="match status" value="1"/>
</dbReference>
<dbReference type="Proteomes" id="UP001187192">
    <property type="component" value="Unassembled WGS sequence"/>
</dbReference>
<gene>
    <name evidence="1" type="ORF">TIFTF001_051709</name>
</gene>
<dbReference type="EMBL" id="BTGU01009876">
    <property type="protein sequence ID" value="GMN29217.1"/>
    <property type="molecule type" value="Genomic_DNA"/>
</dbReference>
<name>A0AA88CTJ6_FICCA</name>
<protein>
    <submittedName>
        <fullName evidence="1">Uncharacterized protein</fullName>
    </submittedName>
</protein>
<organism evidence="1 2">
    <name type="scientific">Ficus carica</name>
    <name type="common">Common fig</name>
    <dbReference type="NCBI Taxonomy" id="3494"/>
    <lineage>
        <taxon>Eukaryota</taxon>
        <taxon>Viridiplantae</taxon>
        <taxon>Streptophyta</taxon>
        <taxon>Embryophyta</taxon>
        <taxon>Tracheophyta</taxon>
        <taxon>Spermatophyta</taxon>
        <taxon>Magnoliopsida</taxon>
        <taxon>eudicotyledons</taxon>
        <taxon>Gunneridae</taxon>
        <taxon>Pentapetalae</taxon>
        <taxon>rosids</taxon>
        <taxon>fabids</taxon>
        <taxon>Rosales</taxon>
        <taxon>Moraceae</taxon>
        <taxon>Ficeae</taxon>
        <taxon>Ficus</taxon>
    </lineage>
</organism>